<gene>
    <name evidence="2" type="ORF">EQG49_06850</name>
</gene>
<protein>
    <submittedName>
        <fullName evidence="2">Uncharacterized protein</fullName>
    </submittedName>
</protein>
<keyword evidence="1" id="KW-0732">Signal</keyword>
<evidence type="ECO:0000256" key="1">
    <source>
        <dbReference type="SAM" id="SignalP"/>
    </source>
</evidence>
<feature type="signal peptide" evidence="1">
    <location>
        <begin position="1"/>
        <end position="24"/>
    </location>
</feature>
<reference evidence="3" key="1">
    <citation type="submission" date="2019-03" db="EMBL/GenBank/DDBJ databases">
        <title>Weissella sp. 26KH-42 Genome sequencing.</title>
        <authorList>
            <person name="Heo J."/>
            <person name="Kim S.-J."/>
            <person name="Kim J.-S."/>
            <person name="Hong S.-B."/>
            <person name="Kwon S.-W."/>
        </authorList>
    </citation>
    <scope>NUCLEOTIDE SEQUENCE [LARGE SCALE GENOMIC DNA]</scope>
    <source>
        <strain evidence="3">26KH-42</strain>
    </source>
</reference>
<keyword evidence="3" id="KW-1185">Reference proteome</keyword>
<dbReference type="EMBL" id="CP037940">
    <property type="protein sequence ID" value="QBO36197.1"/>
    <property type="molecule type" value="Genomic_DNA"/>
</dbReference>
<evidence type="ECO:0000313" key="3">
    <source>
        <dbReference type="Proteomes" id="UP000292886"/>
    </source>
</evidence>
<dbReference type="KEGG" id="wei:EQG49_06850"/>
<feature type="chain" id="PRO_5020258361" evidence="1">
    <location>
        <begin position="25"/>
        <end position="304"/>
    </location>
</feature>
<accession>A0A4P6YU52</accession>
<name>A0A4P6YU52_9LACO</name>
<proteinExistence type="predicted"/>
<sequence length="304" mass="34064">MKKLGIIIASVLVTLGIAAGSVSASSIPKFKPKYKTYSAKTIKSYKQEVPKQFRKTLYYFNESTQSVNKVVIGKRSAKVIVNTPQGKGIISKISTKTGVAVSYNKKTKTVVIKDWLKKGNKYANGEDSISISHLGDKLYGLEIDRWSSVDDISKDWYPLASTLKEPVNFTIGNQKKANKKYFAGKTYGDDYFNKGTASGKFFVIDKKLKKLSFYYTTKNSTKLDEYSFKITKFKTSGKLTTITAEDKDSKAVETFQLKQMSYLKDGKVNIVKVTKDQTVVNGKKIKDGMGFSKRVFYQRSGNIS</sequence>
<dbReference type="AlphaFoldDB" id="A0A4P6YU52"/>
<organism evidence="2 3">
    <name type="scientific">Periweissella cryptocerci</name>
    <dbReference type="NCBI Taxonomy" id="2506420"/>
    <lineage>
        <taxon>Bacteria</taxon>
        <taxon>Bacillati</taxon>
        <taxon>Bacillota</taxon>
        <taxon>Bacilli</taxon>
        <taxon>Lactobacillales</taxon>
        <taxon>Lactobacillaceae</taxon>
        <taxon>Periweissella</taxon>
    </lineage>
</organism>
<evidence type="ECO:0000313" key="2">
    <source>
        <dbReference type="EMBL" id="QBO36197.1"/>
    </source>
</evidence>
<dbReference type="RefSeq" id="WP_133363275.1">
    <property type="nucleotide sequence ID" value="NZ_CP037940.1"/>
</dbReference>
<dbReference type="Proteomes" id="UP000292886">
    <property type="component" value="Chromosome"/>
</dbReference>